<reference evidence="2 3" key="1">
    <citation type="submission" date="2023-03" db="EMBL/GenBank/DDBJ databases">
        <title>WGS of Gossypium arboreum.</title>
        <authorList>
            <person name="Yu D."/>
        </authorList>
    </citation>
    <scope>NUCLEOTIDE SEQUENCE [LARGE SCALE GENOMIC DNA]</scope>
    <source>
        <tissue evidence="2">Leaf</tissue>
    </source>
</reference>
<dbReference type="InterPro" id="IPR040256">
    <property type="entry name" value="At4g02000-like"/>
</dbReference>
<dbReference type="PANTHER" id="PTHR31286">
    <property type="entry name" value="GLYCINE-RICH CELL WALL STRUCTURAL PROTEIN 1.8-LIKE"/>
    <property type="match status" value="1"/>
</dbReference>
<accession>A0ABR0PBB3</accession>
<gene>
    <name evidence="2" type="ORF">PVK06_023443</name>
</gene>
<comment type="caution">
    <text evidence="2">The sequence shown here is derived from an EMBL/GenBank/DDBJ whole genome shotgun (WGS) entry which is preliminary data.</text>
</comment>
<keyword evidence="3" id="KW-1185">Reference proteome</keyword>
<protein>
    <recommendedName>
        <fullName evidence="1">Zinc knuckle CX2CX4HX4C domain-containing protein</fullName>
    </recommendedName>
</protein>
<organism evidence="2 3">
    <name type="scientific">Gossypium arboreum</name>
    <name type="common">Tree cotton</name>
    <name type="synonym">Gossypium nanking</name>
    <dbReference type="NCBI Taxonomy" id="29729"/>
    <lineage>
        <taxon>Eukaryota</taxon>
        <taxon>Viridiplantae</taxon>
        <taxon>Streptophyta</taxon>
        <taxon>Embryophyta</taxon>
        <taxon>Tracheophyta</taxon>
        <taxon>Spermatophyta</taxon>
        <taxon>Magnoliopsida</taxon>
        <taxon>eudicotyledons</taxon>
        <taxon>Gunneridae</taxon>
        <taxon>Pentapetalae</taxon>
        <taxon>rosids</taxon>
        <taxon>malvids</taxon>
        <taxon>Malvales</taxon>
        <taxon>Malvaceae</taxon>
        <taxon>Malvoideae</taxon>
        <taxon>Gossypium</taxon>
    </lineage>
</organism>
<dbReference type="PANTHER" id="PTHR31286:SF153">
    <property type="entry name" value="DUF4283 DOMAIN PROTEIN"/>
    <property type="match status" value="1"/>
</dbReference>
<sequence>MTMEKDLVDLSLDDEEDEILQVQGQMGPADVDTKFCLLGCFMTASVIYLLAMRSTMENLWHPVIGAQISGLGEKREGEDPLKVPLIFAYFWIQIHEVSSRFRNEALARQLGDFFGNFVEYNNASLGRGFRNYLRVKVCFDVRHPLKRKKRVMFSPRNYGYVTFKYERLTLFFFFCGRLGHGDSFCQTRMSLGVKVAGIWWDLLLRTHSKMPMEMNSVWLKEE</sequence>
<proteinExistence type="predicted"/>
<evidence type="ECO:0000313" key="3">
    <source>
        <dbReference type="Proteomes" id="UP001358586"/>
    </source>
</evidence>
<dbReference type="Proteomes" id="UP001358586">
    <property type="component" value="Chromosome 7"/>
</dbReference>
<name>A0ABR0PBB3_GOSAR</name>
<dbReference type="InterPro" id="IPR025836">
    <property type="entry name" value="Zn_knuckle_CX2CX4HX4C"/>
</dbReference>
<feature type="domain" description="Zinc knuckle CX2CX4HX4C" evidence="1">
    <location>
        <begin position="139"/>
        <end position="186"/>
    </location>
</feature>
<dbReference type="Pfam" id="PF14392">
    <property type="entry name" value="zf-CCHC_4"/>
    <property type="match status" value="1"/>
</dbReference>
<evidence type="ECO:0000259" key="1">
    <source>
        <dbReference type="Pfam" id="PF14392"/>
    </source>
</evidence>
<dbReference type="EMBL" id="JARKNE010000007">
    <property type="protein sequence ID" value="KAK5818503.1"/>
    <property type="molecule type" value="Genomic_DNA"/>
</dbReference>
<evidence type="ECO:0000313" key="2">
    <source>
        <dbReference type="EMBL" id="KAK5818503.1"/>
    </source>
</evidence>